<dbReference type="PANTHER" id="PTHR33219">
    <property type="entry name" value="YLMG HOMOLOG PROTEIN 2, CHLOROPLASTIC"/>
    <property type="match status" value="1"/>
</dbReference>
<evidence type="ECO:0000313" key="4">
    <source>
        <dbReference type="Proteomes" id="UP001442494"/>
    </source>
</evidence>
<dbReference type="PANTHER" id="PTHR33219:SF14">
    <property type="entry name" value="PROTEIN COFACTOR ASSEMBLY OF COMPLEX C SUBUNIT B CCB3, CHLOROPLASTIC-RELATED"/>
    <property type="match status" value="1"/>
</dbReference>
<dbReference type="EMBL" id="JAMPKK010000025">
    <property type="protein sequence ID" value="MEP0865401.1"/>
    <property type="molecule type" value="Genomic_DNA"/>
</dbReference>
<organism evidence="3 4">
    <name type="scientific">Funiculus sociatus GB2-A5</name>
    <dbReference type="NCBI Taxonomy" id="2933946"/>
    <lineage>
        <taxon>Bacteria</taxon>
        <taxon>Bacillati</taxon>
        <taxon>Cyanobacteriota</taxon>
        <taxon>Cyanophyceae</taxon>
        <taxon>Coleofasciculales</taxon>
        <taxon>Coleofasciculaceae</taxon>
        <taxon>Funiculus</taxon>
    </lineage>
</organism>
<protein>
    <submittedName>
        <fullName evidence="3">YggT family protein</fullName>
    </submittedName>
</protein>
<dbReference type="Pfam" id="PF02325">
    <property type="entry name" value="CCB3_YggT"/>
    <property type="match status" value="1"/>
</dbReference>
<dbReference type="Proteomes" id="UP001442494">
    <property type="component" value="Unassembled WGS sequence"/>
</dbReference>
<reference evidence="3 4" key="1">
    <citation type="submission" date="2022-04" db="EMBL/GenBank/DDBJ databases">
        <title>Positive selection, recombination, and allopatry shape intraspecific diversity of widespread and dominant cyanobacteria.</title>
        <authorList>
            <person name="Wei J."/>
            <person name="Shu W."/>
            <person name="Hu C."/>
        </authorList>
    </citation>
    <scope>NUCLEOTIDE SEQUENCE [LARGE SCALE GENOMIC DNA]</scope>
    <source>
        <strain evidence="3 4">GB2-A5</strain>
    </source>
</reference>
<comment type="similarity">
    <text evidence="1">Belongs to the YggT family.</text>
</comment>
<dbReference type="InterPro" id="IPR003425">
    <property type="entry name" value="CCB3/YggT"/>
</dbReference>
<sequence length="94" mass="10398">MNSSADLLINTISTFLNIYVFLLIVRILLTWFPTINWMNQLASTLSPITDPYLNIFRSIVPAMGGLDISPILAILVLQILAQLFGSIQMSPAGF</sequence>
<accession>A0ABV0JRW8</accession>
<dbReference type="RefSeq" id="WP_190426301.1">
    <property type="nucleotide sequence ID" value="NZ_JAMPKK010000025.1"/>
</dbReference>
<evidence type="ECO:0000256" key="1">
    <source>
        <dbReference type="ARBA" id="ARBA00010894"/>
    </source>
</evidence>
<keyword evidence="2" id="KW-0812">Transmembrane</keyword>
<evidence type="ECO:0000313" key="3">
    <source>
        <dbReference type="EMBL" id="MEP0865401.1"/>
    </source>
</evidence>
<evidence type="ECO:0000256" key="2">
    <source>
        <dbReference type="SAM" id="Phobius"/>
    </source>
</evidence>
<comment type="caution">
    <text evidence="3">The sequence shown here is derived from an EMBL/GenBank/DDBJ whole genome shotgun (WGS) entry which is preliminary data.</text>
</comment>
<name>A0ABV0JRW8_9CYAN</name>
<keyword evidence="2" id="KW-1133">Transmembrane helix</keyword>
<keyword evidence="2" id="KW-0472">Membrane</keyword>
<feature type="transmembrane region" description="Helical" evidence="2">
    <location>
        <begin position="7"/>
        <end position="29"/>
    </location>
</feature>
<keyword evidence="4" id="KW-1185">Reference proteome</keyword>
<gene>
    <name evidence="3" type="ORF">NDI37_13080</name>
</gene>
<proteinExistence type="inferred from homology"/>
<feature type="transmembrane region" description="Helical" evidence="2">
    <location>
        <begin position="59"/>
        <end position="81"/>
    </location>
</feature>